<accession>A0ABX8LSI5</accession>
<evidence type="ECO:0000313" key="3">
    <source>
        <dbReference type="EMBL" id="QXF33236.1"/>
    </source>
</evidence>
<proteinExistence type="predicted"/>
<reference evidence="3 4" key="1">
    <citation type="submission" date="2017-03" db="EMBL/GenBank/DDBJ databases">
        <title>Genome comparison of Photorhabdus luminescens strain 0813-124 phase variants.</title>
        <authorList>
            <person name="Chien C.-C."/>
            <person name="Chen W.-J."/>
            <person name="Shih M.-C."/>
            <person name="Hsieh F.-C."/>
        </authorList>
    </citation>
    <scope>NUCLEOTIDE SEQUENCE [LARGE SCALE GENOMIC DNA]</scope>
    <source>
        <strain evidence="3 4">0813-124 phase II</strain>
    </source>
</reference>
<feature type="chain" id="PRO_5045266112" description="Hint domain-containing protein" evidence="1">
    <location>
        <begin position="24"/>
        <end position="602"/>
    </location>
</feature>
<keyword evidence="1" id="KW-0732">Signal</keyword>
<sequence>MTLYKRILLLFMMLFTPIMSCFADTKIIDKLSDEDNKAISQLLESIRKPNEPQLINLTIPVYERGYKALLQYNGITKQKNPDVFEHIDAMKAKQEALIKNKELHEIPISNTGPAGEPENYFGKPVIIPSKDYKSISASVFNSLYYPDSSVPSSFQDTLVIYELSKDRPTLRAIASGSSSIENKQVRSHTTKAIPVDGVFDGINNPNQSPVIAISTYQGKVNGISISNGPVIMKSNIFDSSTVPKKMCNTSPNAPDYVKKEICNTDPGYNEYLQHMRPIIVCLNRKNPEKGAPDACDYGPMTPGLPNERTHINMEIVGHVEFHDPILVDGSGNPIGTEFLPLYVDLSLIGTDTGGACKLREINQQTFWEHVQPITIDDKEKLLWNFSESNGYADFGAICWKNNARYVLDLQATILTTPDGTADSAYPVSFSYTDNSGSTPSDSQFIYPPINIQYGCIAEGTLIDMADGSKKKVEDIRSGDKVLTKQGGVLQVKSRIVGHDTEFVDLIYNNGEKVSLTPTHPVATLRGIVKADELKAGDTIYTRDGQTTLSSVKLRNTDPLNVYNFVLEKTDDKSELLPEDALLFAGGILVGDNNLQRKVSIAN</sequence>
<gene>
    <name evidence="3" type="ORF">B0X70_08880</name>
</gene>
<protein>
    <recommendedName>
        <fullName evidence="2">Hint domain-containing protein</fullName>
    </recommendedName>
</protein>
<dbReference type="RefSeq" id="WP_217471325.1">
    <property type="nucleotide sequence ID" value="NZ_CP020335.1"/>
</dbReference>
<keyword evidence="4" id="KW-1185">Reference proteome</keyword>
<name>A0ABX8LSI5_9GAMM</name>
<feature type="domain" description="Hint" evidence="2">
    <location>
        <begin position="453"/>
        <end position="543"/>
    </location>
</feature>
<dbReference type="CDD" id="cd00081">
    <property type="entry name" value="Hint"/>
    <property type="match status" value="1"/>
</dbReference>
<dbReference type="InterPro" id="IPR003587">
    <property type="entry name" value="Hint_dom_N"/>
</dbReference>
<evidence type="ECO:0000313" key="4">
    <source>
        <dbReference type="Proteomes" id="UP000693715"/>
    </source>
</evidence>
<dbReference type="Proteomes" id="UP000693715">
    <property type="component" value="Chromosome"/>
</dbReference>
<evidence type="ECO:0000256" key="1">
    <source>
        <dbReference type="SAM" id="SignalP"/>
    </source>
</evidence>
<organism evidence="3 4">
    <name type="scientific">Photorhabdus akhurstii</name>
    <dbReference type="NCBI Taxonomy" id="171438"/>
    <lineage>
        <taxon>Bacteria</taxon>
        <taxon>Pseudomonadati</taxon>
        <taxon>Pseudomonadota</taxon>
        <taxon>Gammaproteobacteria</taxon>
        <taxon>Enterobacterales</taxon>
        <taxon>Morganellaceae</taxon>
        <taxon>Photorhabdus</taxon>
    </lineage>
</organism>
<dbReference type="EMBL" id="CP020335">
    <property type="protein sequence ID" value="QXF33236.1"/>
    <property type="molecule type" value="Genomic_DNA"/>
</dbReference>
<dbReference type="PROSITE" id="PS50817">
    <property type="entry name" value="INTEIN_N_TER"/>
    <property type="match status" value="1"/>
</dbReference>
<dbReference type="InterPro" id="IPR006141">
    <property type="entry name" value="Intein_N"/>
</dbReference>
<dbReference type="SMART" id="SM00306">
    <property type="entry name" value="HintN"/>
    <property type="match status" value="1"/>
</dbReference>
<evidence type="ECO:0000259" key="2">
    <source>
        <dbReference type="SMART" id="SM00306"/>
    </source>
</evidence>
<dbReference type="Pfam" id="PF07591">
    <property type="entry name" value="PT-HINT"/>
    <property type="match status" value="1"/>
</dbReference>
<feature type="signal peptide" evidence="1">
    <location>
        <begin position="1"/>
        <end position="23"/>
    </location>
</feature>